<evidence type="ECO:0000256" key="1">
    <source>
        <dbReference type="SAM" id="MobiDB-lite"/>
    </source>
</evidence>
<dbReference type="Proteomes" id="UP000461162">
    <property type="component" value="Unassembled WGS sequence"/>
</dbReference>
<accession>A0A7K1KML2</accession>
<sequence length="263" mass="27187">MKRPSRTPWIPATLLAALPASLAGCLAVNAMLGVLGLVGPAPVQYAGTACTVAEYAYHYAVNDKTPDEVFGEKFAWFIGPAGEPPEQHPLLAGAAPSAVSEAEPAAAPVLAAPADADPVPPKGLTTPIYPTMTASLATPWPERQTRDDVRPEAKPEARLEPLRRAGPIPTETGALTAVGSRAIEPDPLAERLNRLESSLAQAERMYLRGFDPGVRCVASTPDSQGVAGVSGAGSVRHPVMQTSPPASLDAALPEAGAAPTLRS</sequence>
<proteinExistence type="predicted"/>
<protein>
    <recommendedName>
        <fullName evidence="4">Lipoprotein</fullName>
    </recommendedName>
</protein>
<reference evidence="2 3" key="1">
    <citation type="submission" date="2019-11" db="EMBL/GenBank/DDBJ databases">
        <title>Pseudodesulfovibrio alkaliphilus, sp. nov., an alkaliphilic sulfate-reducing bacteria from mud volcano of Taman peninsula, Russia.</title>
        <authorList>
            <person name="Frolova A."/>
            <person name="Merkel A.Y."/>
            <person name="Slobodkin A.I."/>
        </authorList>
    </citation>
    <scope>NUCLEOTIDE SEQUENCE [LARGE SCALE GENOMIC DNA]</scope>
    <source>
        <strain evidence="2 3">F-1</strain>
    </source>
</reference>
<feature type="region of interest" description="Disordered" evidence="1">
    <location>
        <begin position="225"/>
        <end position="263"/>
    </location>
</feature>
<comment type="caution">
    <text evidence="2">The sequence shown here is derived from an EMBL/GenBank/DDBJ whole genome shotgun (WGS) entry which is preliminary data.</text>
</comment>
<dbReference type="EMBL" id="WODC01000003">
    <property type="protein sequence ID" value="MUM77323.1"/>
    <property type="molecule type" value="Genomic_DNA"/>
</dbReference>
<dbReference type="PROSITE" id="PS51257">
    <property type="entry name" value="PROKAR_LIPOPROTEIN"/>
    <property type="match status" value="1"/>
</dbReference>
<evidence type="ECO:0000313" key="3">
    <source>
        <dbReference type="Proteomes" id="UP000461162"/>
    </source>
</evidence>
<name>A0A7K1KML2_9BACT</name>
<keyword evidence="3" id="KW-1185">Reference proteome</keyword>
<evidence type="ECO:0008006" key="4">
    <source>
        <dbReference type="Google" id="ProtNLM"/>
    </source>
</evidence>
<dbReference type="RefSeq" id="WP_155933344.1">
    <property type="nucleotide sequence ID" value="NZ_WODC01000003.1"/>
</dbReference>
<gene>
    <name evidence="2" type="ORF">GKC30_06735</name>
</gene>
<dbReference type="AlphaFoldDB" id="A0A7K1KML2"/>
<organism evidence="2 3">
    <name type="scientific">Pseudodesulfovibrio alkaliphilus</name>
    <dbReference type="NCBI Taxonomy" id="2661613"/>
    <lineage>
        <taxon>Bacteria</taxon>
        <taxon>Pseudomonadati</taxon>
        <taxon>Thermodesulfobacteriota</taxon>
        <taxon>Desulfovibrionia</taxon>
        <taxon>Desulfovibrionales</taxon>
        <taxon>Desulfovibrionaceae</taxon>
    </lineage>
</organism>
<feature type="compositionally biased region" description="Low complexity" evidence="1">
    <location>
        <begin position="225"/>
        <end position="235"/>
    </location>
</feature>
<evidence type="ECO:0000313" key="2">
    <source>
        <dbReference type="EMBL" id="MUM77323.1"/>
    </source>
</evidence>